<evidence type="ECO:0000313" key="2">
    <source>
        <dbReference type="EMBL" id="PWF25905.1"/>
    </source>
</evidence>
<evidence type="ECO:0000313" key="3">
    <source>
        <dbReference type="Proteomes" id="UP000245283"/>
    </source>
</evidence>
<gene>
    <name evidence="2" type="ORF">DD236_07285</name>
</gene>
<comment type="caution">
    <text evidence="2">The sequence shown here is derived from an EMBL/GenBank/DDBJ whole genome shotgun (WGS) entry which is preliminary data.</text>
</comment>
<accession>A0A2V1K3R9</accession>
<reference evidence="3" key="1">
    <citation type="submission" date="2018-05" db="EMBL/GenBank/DDBJ databases">
        <authorList>
            <person name="Li Y."/>
        </authorList>
    </citation>
    <scope>NUCLEOTIDE SEQUENCE [LARGE SCALE GENOMIC DNA]</scope>
    <source>
        <strain evidence="3">sk1b4</strain>
    </source>
</reference>
<dbReference type="AlphaFoldDB" id="A0A2V1K3R9"/>
<evidence type="ECO:0000256" key="1">
    <source>
        <dbReference type="SAM" id="MobiDB-lite"/>
    </source>
</evidence>
<keyword evidence="3" id="KW-1185">Reference proteome</keyword>
<sequence length="170" mass="18431">MRIFIPATSSDLSAEAIAPRIVHMLTPELERVIGTEEPEYLEAIAMNAAADDSLRLLSLDESAASCRVVIAADAPAAELSMPLQAAAPSQHTPSEHGDEDEELLPTARSLRVPLDWGAVESIHADGEEALADITLARGGDDDAFERVAEEDLMWYDVAERGLLARELDRR</sequence>
<organism evidence="2 3">
    <name type="scientific">Ancrocorticia populi</name>
    <dbReference type="NCBI Taxonomy" id="2175228"/>
    <lineage>
        <taxon>Bacteria</taxon>
        <taxon>Bacillati</taxon>
        <taxon>Actinomycetota</taxon>
        <taxon>Actinomycetes</taxon>
        <taxon>Actinomycetales</taxon>
        <taxon>Actinomycetaceae</taxon>
        <taxon>Ancrocorticia</taxon>
    </lineage>
</organism>
<dbReference type="RefSeq" id="WP_109093734.1">
    <property type="nucleotide sequence ID" value="NZ_JBQDZF010000011.1"/>
</dbReference>
<dbReference type="Proteomes" id="UP000245283">
    <property type="component" value="Unassembled WGS sequence"/>
</dbReference>
<feature type="region of interest" description="Disordered" evidence="1">
    <location>
        <begin position="84"/>
        <end position="103"/>
    </location>
</feature>
<dbReference type="EMBL" id="QETB01000004">
    <property type="protein sequence ID" value="PWF25905.1"/>
    <property type="molecule type" value="Genomic_DNA"/>
</dbReference>
<dbReference type="Pfam" id="PF21853">
    <property type="entry name" value="DUF6912"/>
    <property type="match status" value="1"/>
</dbReference>
<dbReference type="OrthoDB" id="3253180at2"/>
<proteinExistence type="predicted"/>
<dbReference type="InterPro" id="IPR054206">
    <property type="entry name" value="DUF6912"/>
</dbReference>
<protein>
    <submittedName>
        <fullName evidence="2">Uncharacterized protein</fullName>
    </submittedName>
</protein>
<name>A0A2V1K3R9_9ACTO</name>